<evidence type="ECO:0000256" key="6">
    <source>
        <dbReference type="ARBA" id="ARBA00022737"/>
    </source>
</evidence>
<comment type="similarity">
    <text evidence="10">Belongs to the RBR family. RNF14 subfamily.</text>
</comment>
<dbReference type="GO" id="GO:0008270">
    <property type="term" value="F:zinc ion binding"/>
    <property type="evidence" value="ECO:0007669"/>
    <property type="project" value="UniProtKB-KW"/>
</dbReference>
<dbReference type="AlphaFoldDB" id="A0A423WH25"/>
<dbReference type="SUPFAM" id="SSF54495">
    <property type="entry name" value="UBC-like"/>
    <property type="match status" value="1"/>
</dbReference>
<feature type="compositionally biased region" description="Low complexity" evidence="12">
    <location>
        <begin position="513"/>
        <end position="534"/>
    </location>
</feature>
<comment type="caution">
    <text evidence="16">The sequence shown here is derived from an EMBL/GenBank/DDBJ whole genome shotgun (WGS) entry which is preliminary data.</text>
</comment>
<evidence type="ECO:0000256" key="2">
    <source>
        <dbReference type="ARBA" id="ARBA00004906"/>
    </source>
</evidence>
<dbReference type="PROSITE" id="PS50908">
    <property type="entry name" value="RWD"/>
    <property type="match status" value="1"/>
</dbReference>
<name>A0A423WH25_CYTCH</name>
<feature type="region of interest" description="Disordered" evidence="12">
    <location>
        <begin position="325"/>
        <end position="348"/>
    </location>
</feature>
<evidence type="ECO:0000313" key="17">
    <source>
        <dbReference type="Proteomes" id="UP000284375"/>
    </source>
</evidence>
<dbReference type="CDD" id="cd23820">
    <property type="entry name" value="RWD_RNF14"/>
    <property type="match status" value="1"/>
</dbReference>
<dbReference type="PROSITE" id="PS51873">
    <property type="entry name" value="TRIAD"/>
    <property type="match status" value="1"/>
</dbReference>
<dbReference type="EMBL" id="LJZO01000004">
    <property type="protein sequence ID" value="ROW02641.1"/>
    <property type="molecule type" value="Genomic_DNA"/>
</dbReference>
<protein>
    <recommendedName>
        <fullName evidence="3">RBR-type E3 ubiquitin transferase</fullName>
        <ecNumber evidence="3">2.3.2.31</ecNumber>
    </recommendedName>
</protein>
<keyword evidence="5" id="KW-0479">Metal-binding</keyword>
<sequence>MDAEDQRDVELSTLSAIFPEIQRLHEHDPYTFVLDVPVNPSAAVTVFFPAAVEGQSVAPGASQKAAIGAGGPPPSNGVDSHELAHLPAVRLQFTLPSSYPNEKPPEVHVSTSPSWLPSTTAERLEEDCATLWEELGRDLVVFAYIDQIQQSADDVFGLVSDKGALEISPEHKIAVLDYDIEAKRVAFENGTFDCGVCLDPKKGAKCHRMIDCGHVFCTECLKDFYNNAIKEGDLASVRCLEPSCAKERAAIAQEPGNKKRRKPKTSISPSELLQIPLEPEMVKRYVTLKYKTELESDKTTIYCPRTWCQGAAKSKKHKKPEGFELHDAEEDSGSEPEEQAGTGGGNVAKHKTWMEDRLSVCEDCGFAFCSRCYQGWHGEFVRCYPQRGKEELTEEEKASLEFINLHTTPCPTCACPAQKTYGCNHMICYRCQTHFCYLCSAWLDPSNPYQHFNQQPNGRVTSCYMRLWELEGGDENGENGFAGGRVPQEAQADRNEQDLAQIALEEAIVGDVVDNGGGRNANNAEPERPAPNNNGAQVDEGFNKGLHHGKHVAALRTGIGAILRQDDSSSNSNMASKASGAEEYEAGALVIVKTKTRDRIEEPQISLDGSETSMSKHEMKQGKKSCMLERQLGSGTLCSSPLTTTSIFSMGTRR</sequence>
<dbReference type="SUPFAM" id="SSF57850">
    <property type="entry name" value="RING/U-box"/>
    <property type="match status" value="2"/>
</dbReference>
<dbReference type="InterPro" id="IPR016135">
    <property type="entry name" value="UBQ-conjugating_enzyme/RWD"/>
</dbReference>
<dbReference type="PANTHER" id="PTHR11685">
    <property type="entry name" value="RBR FAMILY RING FINGER AND IBR DOMAIN-CONTAINING"/>
    <property type="match status" value="1"/>
</dbReference>
<dbReference type="Pfam" id="PF22605">
    <property type="entry name" value="IBR_2"/>
    <property type="match status" value="1"/>
</dbReference>
<evidence type="ECO:0000256" key="12">
    <source>
        <dbReference type="SAM" id="MobiDB-lite"/>
    </source>
</evidence>
<dbReference type="Gene3D" id="3.10.110.10">
    <property type="entry name" value="Ubiquitin Conjugating Enzyme"/>
    <property type="match status" value="1"/>
</dbReference>
<evidence type="ECO:0000259" key="13">
    <source>
        <dbReference type="PROSITE" id="PS50089"/>
    </source>
</evidence>
<feature type="domain" description="RING-type" evidence="15">
    <location>
        <begin position="190"/>
        <end position="467"/>
    </location>
</feature>
<feature type="domain" description="RWD" evidence="14">
    <location>
        <begin position="9"/>
        <end position="155"/>
    </location>
</feature>
<evidence type="ECO:0000256" key="5">
    <source>
        <dbReference type="ARBA" id="ARBA00022723"/>
    </source>
</evidence>
<dbReference type="OrthoDB" id="1431934at2759"/>
<keyword evidence="8" id="KW-0833">Ubl conjugation pathway</keyword>
<feature type="region of interest" description="Disordered" evidence="12">
    <location>
        <begin position="513"/>
        <end position="544"/>
    </location>
</feature>
<evidence type="ECO:0000313" key="16">
    <source>
        <dbReference type="EMBL" id="ROW02641.1"/>
    </source>
</evidence>
<evidence type="ECO:0000256" key="11">
    <source>
        <dbReference type="PROSITE-ProRule" id="PRU00175"/>
    </source>
</evidence>
<dbReference type="InterPro" id="IPR001841">
    <property type="entry name" value="Znf_RING"/>
</dbReference>
<proteinExistence type="inferred from homology"/>
<comment type="pathway">
    <text evidence="2">Protein modification; protein ubiquitination.</text>
</comment>
<reference evidence="16 17" key="1">
    <citation type="submission" date="2015-09" db="EMBL/GenBank/DDBJ databases">
        <title>Host preference determinants of Valsa canker pathogens revealed by comparative genomics.</title>
        <authorList>
            <person name="Yin Z."/>
            <person name="Huang L."/>
        </authorList>
    </citation>
    <scope>NUCLEOTIDE SEQUENCE [LARGE SCALE GENOMIC DNA]</scope>
    <source>
        <strain evidence="16 17">YSFL</strain>
    </source>
</reference>
<dbReference type="SMART" id="SM00647">
    <property type="entry name" value="IBR"/>
    <property type="match status" value="1"/>
</dbReference>
<evidence type="ECO:0000256" key="4">
    <source>
        <dbReference type="ARBA" id="ARBA00022679"/>
    </source>
</evidence>
<keyword evidence="4" id="KW-0808">Transferase</keyword>
<evidence type="ECO:0000256" key="3">
    <source>
        <dbReference type="ARBA" id="ARBA00012251"/>
    </source>
</evidence>
<dbReference type="CDD" id="cd23134">
    <property type="entry name" value="RING-HC_ITT1-like"/>
    <property type="match status" value="1"/>
</dbReference>
<organism evidence="16 17">
    <name type="scientific">Cytospora chrysosperma</name>
    <name type="common">Cytospora canker fungus</name>
    <name type="synonym">Sphaeria chrysosperma</name>
    <dbReference type="NCBI Taxonomy" id="252740"/>
    <lineage>
        <taxon>Eukaryota</taxon>
        <taxon>Fungi</taxon>
        <taxon>Dikarya</taxon>
        <taxon>Ascomycota</taxon>
        <taxon>Pezizomycotina</taxon>
        <taxon>Sordariomycetes</taxon>
        <taxon>Sordariomycetidae</taxon>
        <taxon>Diaporthales</taxon>
        <taxon>Cytosporaceae</taxon>
        <taxon>Cytospora</taxon>
    </lineage>
</organism>
<dbReference type="Pfam" id="PF01485">
    <property type="entry name" value="IBR"/>
    <property type="match status" value="1"/>
</dbReference>
<evidence type="ECO:0000259" key="15">
    <source>
        <dbReference type="PROSITE" id="PS51873"/>
    </source>
</evidence>
<evidence type="ECO:0000256" key="8">
    <source>
        <dbReference type="ARBA" id="ARBA00022786"/>
    </source>
</evidence>
<dbReference type="Proteomes" id="UP000284375">
    <property type="component" value="Unassembled WGS sequence"/>
</dbReference>
<keyword evidence="6" id="KW-0677">Repeat</keyword>
<feature type="compositionally biased region" description="Acidic residues" evidence="12">
    <location>
        <begin position="327"/>
        <end position="338"/>
    </location>
</feature>
<dbReference type="Gene3D" id="1.20.120.1750">
    <property type="match status" value="1"/>
</dbReference>
<dbReference type="STRING" id="252740.A0A423WH25"/>
<dbReference type="PROSITE" id="PS50089">
    <property type="entry name" value="ZF_RING_2"/>
    <property type="match status" value="1"/>
</dbReference>
<dbReference type="CDD" id="cd20354">
    <property type="entry name" value="Rcat_RBR_RNF14"/>
    <property type="match status" value="1"/>
</dbReference>
<evidence type="ECO:0000256" key="1">
    <source>
        <dbReference type="ARBA" id="ARBA00001798"/>
    </source>
</evidence>
<keyword evidence="7 11" id="KW-0863">Zinc-finger</keyword>
<dbReference type="InterPro" id="IPR017907">
    <property type="entry name" value="Znf_RING_CS"/>
</dbReference>
<dbReference type="InterPro" id="IPR006575">
    <property type="entry name" value="RWD_dom"/>
</dbReference>
<accession>A0A423WH25</accession>
<evidence type="ECO:0000256" key="7">
    <source>
        <dbReference type="ARBA" id="ARBA00022771"/>
    </source>
</evidence>
<dbReference type="InterPro" id="IPR031127">
    <property type="entry name" value="E3_UB_ligase_RBR"/>
</dbReference>
<gene>
    <name evidence="16" type="ORF">VSDG_01607</name>
</gene>
<dbReference type="InterPro" id="IPR047548">
    <property type="entry name" value="Rcat_RBR_RNF14"/>
</dbReference>
<dbReference type="Pfam" id="PF05773">
    <property type="entry name" value="RWD"/>
    <property type="match status" value="1"/>
</dbReference>
<dbReference type="SMART" id="SM00591">
    <property type="entry name" value="RWD"/>
    <property type="match status" value="1"/>
</dbReference>
<dbReference type="InterPro" id="IPR044066">
    <property type="entry name" value="TRIAD_supradom"/>
</dbReference>
<dbReference type="EC" id="2.3.2.31" evidence="3"/>
<dbReference type="Gene3D" id="3.30.40.10">
    <property type="entry name" value="Zinc/RING finger domain, C3HC4 (zinc finger)"/>
    <property type="match status" value="1"/>
</dbReference>
<dbReference type="GO" id="GO:0016567">
    <property type="term" value="P:protein ubiquitination"/>
    <property type="evidence" value="ECO:0007669"/>
    <property type="project" value="InterPro"/>
</dbReference>
<dbReference type="InterPro" id="IPR002867">
    <property type="entry name" value="IBR_dom"/>
</dbReference>
<keyword evidence="17" id="KW-1185">Reference proteome</keyword>
<keyword evidence="9" id="KW-0862">Zinc</keyword>
<dbReference type="GO" id="GO:0061630">
    <property type="term" value="F:ubiquitin protein ligase activity"/>
    <property type="evidence" value="ECO:0007669"/>
    <property type="project" value="UniProtKB-EC"/>
</dbReference>
<evidence type="ECO:0000256" key="10">
    <source>
        <dbReference type="ARBA" id="ARBA00044508"/>
    </source>
</evidence>
<dbReference type="PROSITE" id="PS00518">
    <property type="entry name" value="ZF_RING_1"/>
    <property type="match status" value="1"/>
</dbReference>
<dbReference type="InterPro" id="IPR013083">
    <property type="entry name" value="Znf_RING/FYVE/PHD"/>
</dbReference>
<dbReference type="InterPro" id="IPR054694">
    <property type="entry name" value="Parkin-like_IBR"/>
</dbReference>
<feature type="region of interest" description="Disordered" evidence="12">
    <location>
        <begin position="251"/>
        <end position="272"/>
    </location>
</feature>
<evidence type="ECO:0000259" key="14">
    <source>
        <dbReference type="PROSITE" id="PS50908"/>
    </source>
</evidence>
<feature type="domain" description="RING-type" evidence="13">
    <location>
        <begin position="194"/>
        <end position="239"/>
    </location>
</feature>
<comment type="catalytic activity">
    <reaction evidence="1">
        <text>[E2 ubiquitin-conjugating enzyme]-S-ubiquitinyl-L-cysteine + [acceptor protein]-L-lysine = [E2 ubiquitin-conjugating enzyme]-L-cysteine + [acceptor protein]-N(6)-ubiquitinyl-L-lysine.</text>
        <dbReference type="EC" id="2.3.2.31"/>
    </reaction>
</comment>
<dbReference type="FunFam" id="3.30.40.10:FF:000416">
    <property type="entry name" value="RBR-type E3 ubiquitin transferase"/>
    <property type="match status" value="1"/>
</dbReference>
<evidence type="ECO:0000256" key="9">
    <source>
        <dbReference type="ARBA" id="ARBA00022833"/>
    </source>
</evidence>